<dbReference type="PANTHER" id="PTHR12011:SF277">
    <property type="entry name" value="ADHESION G-PROTEIN COUPLED RECEPTOR G4"/>
    <property type="match status" value="1"/>
</dbReference>
<dbReference type="SUPFAM" id="SSF81321">
    <property type="entry name" value="Family A G protein-coupled receptor-like"/>
    <property type="match status" value="1"/>
</dbReference>
<feature type="transmembrane region" description="Helical" evidence="12">
    <location>
        <begin position="1141"/>
        <end position="1163"/>
    </location>
</feature>
<feature type="transmembrane region" description="Helical" evidence="12">
    <location>
        <begin position="1096"/>
        <end position="1120"/>
    </location>
</feature>
<dbReference type="Proteomes" id="UP000823561">
    <property type="component" value="Chromosome 2"/>
</dbReference>
<comment type="subcellular location">
    <subcellularLocation>
        <location evidence="1">Membrane</location>
        <topology evidence="1">Multi-pass membrane protein</topology>
    </subcellularLocation>
</comment>
<dbReference type="InterPro" id="IPR057244">
    <property type="entry name" value="GAIN_B"/>
</dbReference>
<keyword evidence="9" id="KW-0325">Glycoprotein</keyword>
<keyword evidence="3" id="KW-0732">Signal</keyword>
<evidence type="ECO:0000256" key="1">
    <source>
        <dbReference type="ARBA" id="ARBA00004141"/>
    </source>
</evidence>
<evidence type="ECO:0000313" key="15">
    <source>
        <dbReference type="EMBL" id="KAG5284670.1"/>
    </source>
</evidence>
<evidence type="ECO:0000256" key="10">
    <source>
        <dbReference type="ARBA" id="ARBA00023224"/>
    </source>
</evidence>
<reference evidence="15" key="1">
    <citation type="submission" date="2020-10" db="EMBL/GenBank/DDBJ databases">
        <title>Chromosome-scale genome assembly of the Allis shad, Alosa alosa.</title>
        <authorList>
            <person name="Margot Z."/>
            <person name="Christophe K."/>
            <person name="Cabau C."/>
            <person name="Louis A."/>
            <person name="Berthelot C."/>
            <person name="Parey E."/>
            <person name="Roest Crollius H."/>
            <person name="Montfort J."/>
            <person name="Robinson-Rechavi M."/>
            <person name="Bucao C."/>
            <person name="Bouchez O."/>
            <person name="Gislard M."/>
            <person name="Lluch J."/>
            <person name="Milhes M."/>
            <person name="Lampietro C."/>
            <person name="Lopez Roques C."/>
            <person name="Donnadieu C."/>
            <person name="Braasch I."/>
            <person name="Desvignes T."/>
            <person name="Postlethwait J."/>
            <person name="Bobe J."/>
            <person name="Guiguen Y."/>
        </authorList>
    </citation>
    <scope>NUCLEOTIDE SEQUENCE</scope>
    <source>
        <strain evidence="15">M-15738</strain>
        <tissue evidence="15">Blood</tissue>
    </source>
</reference>
<name>A0AAV6HBP9_9TELE</name>
<evidence type="ECO:0000256" key="2">
    <source>
        <dbReference type="ARBA" id="ARBA00022692"/>
    </source>
</evidence>
<evidence type="ECO:0000256" key="7">
    <source>
        <dbReference type="ARBA" id="ARBA00023157"/>
    </source>
</evidence>
<feature type="transmembrane region" description="Helical" evidence="12">
    <location>
        <begin position="998"/>
        <end position="1024"/>
    </location>
</feature>
<keyword evidence="16" id="KW-1185">Reference proteome</keyword>
<dbReference type="Pfam" id="PF13385">
    <property type="entry name" value="Laminin_G_3"/>
    <property type="match status" value="1"/>
</dbReference>
<keyword evidence="10" id="KW-0807">Transducer</keyword>
<dbReference type="PROSITE" id="PS50221">
    <property type="entry name" value="GAIN_B"/>
    <property type="match status" value="1"/>
</dbReference>
<feature type="compositionally biased region" description="Low complexity" evidence="11">
    <location>
        <begin position="1242"/>
        <end position="1257"/>
    </location>
</feature>
<dbReference type="Pfam" id="PF00002">
    <property type="entry name" value="7tm_2"/>
    <property type="match status" value="1"/>
</dbReference>
<dbReference type="SMART" id="SM00303">
    <property type="entry name" value="GPS"/>
    <property type="match status" value="1"/>
</dbReference>
<evidence type="ECO:0000256" key="9">
    <source>
        <dbReference type="ARBA" id="ARBA00023180"/>
    </source>
</evidence>
<evidence type="ECO:0000313" key="16">
    <source>
        <dbReference type="Proteomes" id="UP000823561"/>
    </source>
</evidence>
<dbReference type="SUPFAM" id="SSF49899">
    <property type="entry name" value="Concanavalin A-like lectins/glucanases"/>
    <property type="match status" value="1"/>
</dbReference>
<feature type="domain" description="GAIN-B" evidence="13">
    <location>
        <begin position="773"/>
        <end position="929"/>
    </location>
</feature>
<dbReference type="Gene3D" id="1.20.1070.10">
    <property type="entry name" value="Rhodopsin 7-helix transmembrane proteins"/>
    <property type="match status" value="1"/>
</dbReference>
<dbReference type="InterPro" id="IPR046338">
    <property type="entry name" value="GAIN_dom_sf"/>
</dbReference>
<evidence type="ECO:0000256" key="3">
    <source>
        <dbReference type="ARBA" id="ARBA00022729"/>
    </source>
</evidence>
<dbReference type="PROSITE" id="PS00650">
    <property type="entry name" value="G_PROTEIN_RECEP_F2_2"/>
    <property type="match status" value="1"/>
</dbReference>
<evidence type="ECO:0000256" key="4">
    <source>
        <dbReference type="ARBA" id="ARBA00022989"/>
    </source>
</evidence>
<proteinExistence type="predicted"/>
<keyword evidence="2 12" id="KW-0812">Transmembrane</keyword>
<evidence type="ECO:0000256" key="5">
    <source>
        <dbReference type="ARBA" id="ARBA00023040"/>
    </source>
</evidence>
<comment type="caution">
    <text evidence="15">The sequence shown here is derived from an EMBL/GenBank/DDBJ whole genome shotgun (WGS) entry which is preliminary data.</text>
</comment>
<dbReference type="InterPro" id="IPR036445">
    <property type="entry name" value="GPCR_2_extracell_dom_sf"/>
</dbReference>
<evidence type="ECO:0000259" key="13">
    <source>
        <dbReference type="PROSITE" id="PS50221"/>
    </source>
</evidence>
<dbReference type="EMBL" id="JADWDJ010000002">
    <property type="protein sequence ID" value="KAG5284670.1"/>
    <property type="molecule type" value="Genomic_DNA"/>
</dbReference>
<dbReference type="Gene3D" id="4.10.1240.10">
    <property type="entry name" value="GPCR, family 2, extracellular hormone receptor domain"/>
    <property type="match status" value="1"/>
</dbReference>
<dbReference type="GO" id="GO:0007166">
    <property type="term" value="P:cell surface receptor signaling pathway"/>
    <property type="evidence" value="ECO:0007669"/>
    <property type="project" value="InterPro"/>
</dbReference>
<dbReference type="InterPro" id="IPR000203">
    <property type="entry name" value="GPS"/>
</dbReference>
<feature type="transmembrane region" description="Helical" evidence="12">
    <location>
        <begin position="940"/>
        <end position="962"/>
    </location>
</feature>
<feature type="transmembrane region" description="Helical" evidence="12">
    <location>
        <begin position="1169"/>
        <end position="1190"/>
    </location>
</feature>
<dbReference type="InterPro" id="IPR017983">
    <property type="entry name" value="GPCR_2_secretin-like_CS"/>
</dbReference>
<sequence>MMDKETQIYSTLLSILVLHGASLIYADPASLWGRKVDFMRYGCTHWELAHSIPSLKGLSVCVEIQRSILTPHWTVFMYSHPGLGHVDIGLKGRDNSLTGENYLLLWLFGRVWSTTFKIRLNTWYSVCITWSEVALSPRLYINGNSVDISYSGEQSGTHTGNYIVADGHLTLGASHFLNNGKMHLETGTDFQGNVTRFRMWNQELPVSQLEQCVDGNVVRWMAKDWHTHGCAPVDDTEHQCVWSLYEVQMNVMIYRWDTQETNEYKARDLVHNWVENVLPPNMYIHTVLVSKLERDNTTGESTVLMDDSLQQDSESVMVIPIENQFACLVYLNVIPGADVSLVQHEVKLLLQNEHSADNIVLFPVHSTIYISPVESLPVVTLEPPHVTTMSSPSTSPALVVLTTASTTGTFLPSSIVTGSKPGSVTSSKPVSTFASDQTMNSSAFTIPSISVSTEGTVSESFFKVDLTVTLAGSSMNAEQKIQAWINETLTKEKMSLLNFEFLWKASSLTPIGNGLNHSEQSPLTSRTSHNCRFHVQATTSSTINETIDQIRNSLEVPYDTGSVILDAEPDQIIVCHITPGRCPQQQHQTRQGLFNWPKTSAQHVASYPCEGNTNSTAERKCLLASNNKARWAQPDLQQCPYVVATIPDLEGIMVTAENANDVLDMIECLLSNHTDLNDHELSTILNKLSAVVNITKVTPALGKVIVEILSDILESNSNFHPVTNNILDITESIGDRLSGFSGENFSLVAPGLAISVVNVCPDQFHNLTFGVSSPMQGKSPEVYINQHPFDSTVAFISLPPSLRASFPSGPGVQPRILFQFFGTPALFKDGRKYKALNTFVVSASVTNATGPIQGLKEPVAVTLHHLQDKPSELDVLCVFWNFSKKNSNGGLGGWDPTGCYLHNTSYDHTTCLCDHLTHFGVLLDLSRTPVDETNGKILTIISYIGCGVSSIFLGVTVLTYTAFEKLRRDYPSKILLNLALALEGLNLIYLLNSWLSSLGSSVLCVAVAITMHYFLLASFTWMGLEAVNMYFALVKVFNVYVPSYILKFCALGWGIPLIICGLVLILRRDGYGSAPYGASLEPSDDVFCWVQDDVTFYVSVVGYILLVLLFNMAVFLVVLVQLRNMRFNRPAGMRSGLFKDLRGVASLTFLLGLTWAVALFTWGPVRVPLLYMFSILNSLQGFFLFLFYCLMKENVRKQWRVHLCFGRFRLQDYSEWSQTATVPAKTKLGQAVKFPSVKSVRSNKSSTTESTSASSDSSQREVSIRRPNLGLLCLNGLTLPRAQPTHCAPVHRDIPLPQEHGYAVSPWLTKTGSHLESDIN</sequence>
<dbReference type="InterPro" id="IPR013320">
    <property type="entry name" value="ConA-like_dom_sf"/>
</dbReference>
<evidence type="ECO:0008006" key="17">
    <source>
        <dbReference type="Google" id="ProtNLM"/>
    </source>
</evidence>
<dbReference type="InterPro" id="IPR017981">
    <property type="entry name" value="GPCR_2-like_7TM"/>
</dbReference>
<dbReference type="CDD" id="cd15997">
    <property type="entry name" value="7tmB2_GPR112"/>
    <property type="match status" value="1"/>
</dbReference>
<evidence type="ECO:0000256" key="12">
    <source>
        <dbReference type="SAM" id="Phobius"/>
    </source>
</evidence>
<evidence type="ECO:0000256" key="8">
    <source>
        <dbReference type="ARBA" id="ARBA00023170"/>
    </source>
</evidence>
<accession>A0AAV6HBP9</accession>
<protein>
    <recommendedName>
        <fullName evidence="17">Adhesion G-protein coupled receptor G4</fullName>
    </recommendedName>
</protein>
<feature type="transmembrane region" description="Helical" evidence="12">
    <location>
        <begin position="974"/>
        <end position="992"/>
    </location>
</feature>
<dbReference type="GO" id="GO:0007189">
    <property type="term" value="P:adenylate cyclase-activating G protein-coupled receptor signaling pathway"/>
    <property type="evidence" value="ECO:0007669"/>
    <property type="project" value="TreeGrafter"/>
</dbReference>
<evidence type="ECO:0000259" key="14">
    <source>
        <dbReference type="PROSITE" id="PS50261"/>
    </source>
</evidence>
<keyword evidence="4 12" id="KW-1133">Transmembrane helix</keyword>
<dbReference type="GO" id="GO:0004930">
    <property type="term" value="F:G protein-coupled receptor activity"/>
    <property type="evidence" value="ECO:0007669"/>
    <property type="project" value="UniProtKB-KW"/>
</dbReference>
<dbReference type="Pfam" id="PF01825">
    <property type="entry name" value="GPS"/>
    <property type="match status" value="1"/>
</dbReference>
<keyword evidence="7" id="KW-1015">Disulfide bond</keyword>
<keyword evidence="8" id="KW-0675">Receptor</keyword>
<dbReference type="InterPro" id="IPR000832">
    <property type="entry name" value="GPCR_2_secretin-like"/>
</dbReference>
<dbReference type="FunFam" id="1.20.1070.10:FF:000043">
    <property type="entry name" value="adhesion G-protein coupled receptor G2 isoform X1"/>
    <property type="match status" value="1"/>
</dbReference>
<dbReference type="PANTHER" id="PTHR12011">
    <property type="entry name" value="ADHESION G-PROTEIN COUPLED RECEPTOR"/>
    <property type="match status" value="1"/>
</dbReference>
<dbReference type="Gene3D" id="2.60.220.50">
    <property type="match status" value="1"/>
</dbReference>
<keyword evidence="5" id="KW-0297">G-protein coupled receptor</keyword>
<dbReference type="PRINTS" id="PR00249">
    <property type="entry name" value="GPCRSECRETIN"/>
</dbReference>
<organism evidence="15 16">
    <name type="scientific">Alosa alosa</name>
    <name type="common">allis shad</name>
    <dbReference type="NCBI Taxonomy" id="278164"/>
    <lineage>
        <taxon>Eukaryota</taxon>
        <taxon>Metazoa</taxon>
        <taxon>Chordata</taxon>
        <taxon>Craniata</taxon>
        <taxon>Vertebrata</taxon>
        <taxon>Euteleostomi</taxon>
        <taxon>Actinopterygii</taxon>
        <taxon>Neopterygii</taxon>
        <taxon>Teleostei</taxon>
        <taxon>Clupei</taxon>
        <taxon>Clupeiformes</taxon>
        <taxon>Clupeoidei</taxon>
        <taxon>Clupeidae</taxon>
        <taxon>Alosa</taxon>
    </lineage>
</organism>
<dbReference type="Gene3D" id="2.60.120.200">
    <property type="match status" value="1"/>
</dbReference>
<dbReference type="GO" id="GO:0005886">
    <property type="term" value="C:plasma membrane"/>
    <property type="evidence" value="ECO:0007669"/>
    <property type="project" value="TreeGrafter"/>
</dbReference>
<dbReference type="PROSITE" id="PS50261">
    <property type="entry name" value="G_PROTEIN_RECEP_F2_4"/>
    <property type="match status" value="1"/>
</dbReference>
<evidence type="ECO:0000256" key="6">
    <source>
        <dbReference type="ARBA" id="ARBA00023136"/>
    </source>
</evidence>
<feature type="domain" description="G-protein coupled receptors family 2 profile 2" evidence="14">
    <location>
        <begin position="938"/>
        <end position="1192"/>
    </location>
</feature>
<feature type="region of interest" description="Disordered" evidence="11">
    <location>
        <begin position="1242"/>
        <end position="1262"/>
    </location>
</feature>
<keyword evidence="6 12" id="KW-0472">Membrane</keyword>
<evidence type="ECO:0000256" key="11">
    <source>
        <dbReference type="SAM" id="MobiDB-lite"/>
    </source>
</evidence>
<feature type="transmembrane region" description="Helical" evidence="12">
    <location>
        <begin position="1044"/>
        <end position="1066"/>
    </location>
</feature>
<gene>
    <name evidence="15" type="ORF">AALO_G00029200</name>
</gene>